<feature type="compositionally biased region" description="Low complexity" evidence="3">
    <location>
        <begin position="87"/>
        <end position="104"/>
    </location>
</feature>
<organism evidence="5 6">
    <name type="scientific">Dimargaris verticillata</name>
    <dbReference type="NCBI Taxonomy" id="2761393"/>
    <lineage>
        <taxon>Eukaryota</taxon>
        <taxon>Fungi</taxon>
        <taxon>Fungi incertae sedis</taxon>
        <taxon>Zoopagomycota</taxon>
        <taxon>Kickxellomycotina</taxon>
        <taxon>Dimargaritomycetes</taxon>
        <taxon>Dimargaritales</taxon>
        <taxon>Dimargaritaceae</taxon>
        <taxon>Dimargaris</taxon>
    </lineage>
</organism>
<dbReference type="InterPro" id="IPR014810">
    <property type="entry name" value="Fcf2_C"/>
</dbReference>
<dbReference type="GO" id="GO:0003723">
    <property type="term" value="F:RNA binding"/>
    <property type="evidence" value="ECO:0007669"/>
    <property type="project" value="TreeGrafter"/>
</dbReference>
<dbReference type="Pfam" id="PF08698">
    <property type="entry name" value="Fcf2"/>
    <property type="match status" value="1"/>
</dbReference>
<dbReference type="GO" id="GO:0005730">
    <property type="term" value="C:nucleolus"/>
    <property type="evidence" value="ECO:0007669"/>
    <property type="project" value="UniProtKB-SubCell"/>
</dbReference>
<evidence type="ECO:0000313" key="6">
    <source>
        <dbReference type="Proteomes" id="UP001151582"/>
    </source>
</evidence>
<keyword evidence="2" id="KW-0539">Nucleus</keyword>
<feature type="domain" description="Fcf2 pre-rRNA processing C-terminal" evidence="4">
    <location>
        <begin position="314"/>
        <end position="406"/>
    </location>
</feature>
<dbReference type="EMBL" id="JANBQB010000007">
    <property type="protein sequence ID" value="KAJ1984981.1"/>
    <property type="molecule type" value="Genomic_DNA"/>
</dbReference>
<reference evidence="5" key="1">
    <citation type="submission" date="2022-07" db="EMBL/GenBank/DDBJ databases">
        <title>Phylogenomic reconstructions and comparative analyses of Kickxellomycotina fungi.</title>
        <authorList>
            <person name="Reynolds N.K."/>
            <person name="Stajich J.E."/>
            <person name="Barry K."/>
            <person name="Grigoriev I.V."/>
            <person name="Crous P."/>
            <person name="Smith M.E."/>
        </authorList>
    </citation>
    <scope>NUCLEOTIDE SEQUENCE</scope>
    <source>
        <strain evidence="5">RSA 567</strain>
    </source>
</reference>
<dbReference type="AlphaFoldDB" id="A0A9W8B7B8"/>
<dbReference type="PANTHER" id="PTHR21686">
    <property type="entry name" value="DEOXYNUCLEOTIDYLTRANSFERASE TERMINAL-INTERACTING PROTEIN 2"/>
    <property type="match status" value="1"/>
</dbReference>
<feature type="region of interest" description="Disordered" evidence="3">
    <location>
        <begin position="407"/>
        <end position="436"/>
    </location>
</feature>
<dbReference type="OrthoDB" id="427886at2759"/>
<feature type="region of interest" description="Disordered" evidence="3">
    <location>
        <begin position="1"/>
        <end position="104"/>
    </location>
</feature>
<dbReference type="Proteomes" id="UP001151582">
    <property type="component" value="Unassembled WGS sequence"/>
</dbReference>
<evidence type="ECO:0000256" key="2">
    <source>
        <dbReference type="ARBA" id="ARBA00023242"/>
    </source>
</evidence>
<proteinExistence type="predicted"/>
<feature type="compositionally biased region" description="Basic residues" evidence="3">
    <location>
        <begin position="1"/>
        <end position="11"/>
    </location>
</feature>
<evidence type="ECO:0000256" key="1">
    <source>
        <dbReference type="ARBA" id="ARBA00004604"/>
    </source>
</evidence>
<sequence length="436" mass="48610">MPRSSARSKRAQAKEAAATKPVAARAPLPTKPEAIPQSPASTDSDHDTALDDRGEEWHGIGGTEPSAASDTDSTHETLRSEEEKGQSASESEADAVSDSSDAASDAEFIERVEKDSKAQGLWDFSSSDDESVYETPLEFEDSEATLKALDARYAKIEDVDGQNLTKSTMPAANTLDPVDFMAELGIQALTLDPTVDSRLNQLLTDAEAAVASNTLLPLSDIANHLDDTTKNPLFTQKLRRHYIPTDDLYISTMGGVATVRGDLVLAQNRIIDTAQLASGVHSAADQYDTHRDRGIRLSTKEDLFNLQQPKTTKPQAPKWSDIVTPEMTPAIKRDLLALKYRNDLNPHHSYKGDSYREEIPESFQIGTVVEAPHEFYSARMTRKERKPTLADQLISSVEARQSIKRRYEKMKQKQYEGSKKWYRDMRLKHQKRPRHD</sequence>
<feature type="compositionally biased region" description="Basic and acidic residues" evidence="3">
    <location>
        <begin position="409"/>
        <end position="427"/>
    </location>
</feature>
<evidence type="ECO:0000259" key="4">
    <source>
        <dbReference type="Pfam" id="PF08698"/>
    </source>
</evidence>
<name>A0A9W8B7B8_9FUNG</name>
<dbReference type="PANTHER" id="PTHR21686:SF12">
    <property type="entry name" value="DEOXYNUCLEOTIDYLTRANSFERASE TERMINAL-INTERACTING PROTEIN 2"/>
    <property type="match status" value="1"/>
</dbReference>
<dbReference type="InterPro" id="IPR039883">
    <property type="entry name" value="Fcf2/DNTTIP2"/>
</dbReference>
<comment type="subcellular location">
    <subcellularLocation>
        <location evidence="1">Nucleus</location>
        <location evidence="1">Nucleolus</location>
    </subcellularLocation>
</comment>
<comment type="caution">
    <text evidence="5">The sequence shown here is derived from an EMBL/GenBank/DDBJ whole genome shotgun (WGS) entry which is preliminary data.</text>
</comment>
<feature type="compositionally biased region" description="Basic and acidic residues" evidence="3">
    <location>
        <begin position="43"/>
        <end position="58"/>
    </location>
</feature>
<gene>
    <name evidence="5" type="primary">fcf2</name>
    <name evidence="5" type="ORF">H4R34_000325</name>
</gene>
<feature type="compositionally biased region" description="Basic and acidic residues" evidence="3">
    <location>
        <begin position="72"/>
        <end position="85"/>
    </location>
</feature>
<feature type="compositionally biased region" description="Low complexity" evidence="3">
    <location>
        <begin position="14"/>
        <end position="27"/>
    </location>
</feature>
<protein>
    <submittedName>
        <fullName evidence="5">Rrna-processing protein fcf2</fullName>
    </submittedName>
</protein>
<accession>A0A9W8B7B8</accession>
<evidence type="ECO:0000313" key="5">
    <source>
        <dbReference type="EMBL" id="KAJ1984981.1"/>
    </source>
</evidence>
<dbReference type="GO" id="GO:0006396">
    <property type="term" value="P:RNA processing"/>
    <property type="evidence" value="ECO:0007669"/>
    <property type="project" value="TreeGrafter"/>
</dbReference>
<keyword evidence="6" id="KW-1185">Reference proteome</keyword>
<evidence type="ECO:0000256" key="3">
    <source>
        <dbReference type="SAM" id="MobiDB-lite"/>
    </source>
</evidence>